<accession>A0A6J7ZNI7</accession>
<dbReference type="EMBL" id="LR812490">
    <property type="protein sequence ID" value="CAC5344090.1"/>
    <property type="molecule type" value="Genomic_DNA"/>
</dbReference>
<comment type="caution">
    <text evidence="1">The sequence shown here is derived from an EMBL/GenBank/DDBJ whole genome shotgun (WGS) entry which is preliminary data.</text>
</comment>
<keyword evidence="2" id="KW-1185">Reference proteome</keyword>
<sequence>MYLIILDKRLLTLLKVVSPSGLSSLDLAAKPNTNNNKLNLLVLGLED</sequence>
<evidence type="ECO:0000313" key="1">
    <source>
        <dbReference type="EMBL" id="CAC5344090.1"/>
    </source>
</evidence>
<proteinExistence type="predicted"/>
<evidence type="ECO:0000313" key="2">
    <source>
        <dbReference type="Proteomes" id="UP000196521"/>
    </source>
</evidence>
<reference evidence="1" key="1">
    <citation type="submission" date="2020-05" db="EMBL/GenBank/DDBJ databases">
        <authorList>
            <consortium name="Genoscope - CEA"/>
            <person name="William W."/>
        </authorList>
    </citation>
    <scope>NUCLEOTIDE SEQUENCE [LARGE SCALE GENOMIC DNA]</scope>
    <source>
        <strain evidence="1">PCC 7821</strain>
    </source>
</reference>
<gene>
    <name evidence="1" type="ORF">PLAN_40505</name>
</gene>
<dbReference type="AlphaFoldDB" id="A0A6J7ZNI7"/>
<protein>
    <submittedName>
        <fullName evidence="1">Uncharacterized protein</fullName>
    </submittedName>
</protein>
<dbReference type="Proteomes" id="UP000196521">
    <property type="component" value="Chromosome"/>
</dbReference>
<name>A0A6J7ZNI7_PLARU</name>
<dbReference type="EMBL" id="CZCZ02000014">
    <property type="protein sequence ID" value="CAC5344090.1"/>
    <property type="molecule type" value="Genomic_DNA"/>
</dbReference>
<organism evidence="1 2">
    <name type="scientific">Planktothrix rubescens CCAP 1459/22</name>
    <dbReference type="NCBI Taxonomy" id="329571"/>
    <lineage>
        <taxon>Bacteria</taxon>
        <taxon>Bacillati</taxon>
        <taxon>Cyanobacteriota</taxon>
        <taxon>Cyanophyceae</taxon>
        <taxon>Oscillatoriophycideae</taxon>
        <taxon>Oscillatoriales</taxon>
        <taxon>Microcoleaceae</taxon>
        <taxon>Planktothrix</taxon>
    </lineage>
</organism>